<evidence type="ECO:0000313" key="11">
    <source>
        <dbReference type="EMBL" id="RXM95509.1"/>
    </source>
</evidence>
<dbReference type="InterPro" id="IPR011527">
    <property type="entry name" value="ABC1_TM_dom"/>
</dbReference>
<keyword evidence="2" id="KW-0813">Transport</keyword>
<evidence type="ECO:0000313" key="12">
    <source>
        <dbReference type="Proteomes" id="UP000289886"/>
    </source>
</evidence>
<evidence type="ECO:0000259" key="10">
    <source>
        <dbReference type="PROSITE" id="PS50929"/>
    </source>
</evidence>
<feature type="domain" description="ABC transmembrane type-1" evidence="10">
    <location>
        <begin position="1"/>
        <end position="138"/>
    </location>
</feature>
<keyword evidence="4" id="KW-0547">Nucleotide-binding</keyword>
<dbReference type="GO" id="GO:0016887">
    <property type="term" value="F:ATP hydrolysis activity"/>
    <property type="evidence" value="ECO:0007669"/>
    <property type="project" value="InterPro"/>
</dbReference>
<comment type="subcellular location">
    <subcellularLocation>
        <location evidence="1">Membrane</location>
        <topology evidence="1">Multi-pass membrane protein</topology>
    </subcellularLocation>
</comment>
<dbReference type="PANTHER" id="PTHR24223">
    <property type="entry name" value="ATP-BINDING CASSETTE SUB-FAMILY C"/>
    <property type="match status" value="1"/>
</dbReference>
<evidence type="ECO:0000259" key="9">
    <source>
        <dbReference type="PROSITE" id="PS50893"/>
    </source>
</evidence>
<dbReference type="CDD" id="cd03250">
    <property type="entry name" value="ABCC_MRP_domain1"/>
    <property type="match status" value="1"/>
</dbReference>
<evidence type="ECO:0000256" key="5">
    <source>
        <dbReference type="ARBA" id="ARBA00022840"/>
    </source>
</evidence>
<dbReference type="Pfam" id="PF00664">
    <property type="entry name" value="ABC_membrane"/>
    <property type="match status" value="1"/>
</dbReference>
<feature type="transmembrane region" description="Helical" evidence="8">
    <location>
        <begin position="6"/>
        <end position="27"/>
    </location>
</feature>
<dbReference type="InterPro" id="IPR036640">
    <property type="entry name" value="ABC1_TM_sf"/>
</dbReference>
<dbReference type="PROSITE" id="PS50893">
    <property type="entry name" value="ABC_TRANSPORTER_2"/>
    <property type="match status" value="1"/>
</dbReference>
<proteinExistence type="predicted"/>
<reference evidence="11 12" key="1">
    <citation type="submission" date="2019-01" db="EMBL/GenBank/DDBJ databases">
        <title>Draft Genome and Complete Hox-Cluster Characterization of the Sterlet Sturgeon (Acipenser ruthenus).</title>
        <authorList>
            <person name="Wei Q."/>
        </authorList>
    </citation>
    <scope>NUCLEOTIDE SEQUENCE [LARGE SCALE GENOMIC DNA]</scope>
    <source>
        <strain evidence="11">WHYD16114868_AA</strain>
        <tissue evidence="11">Blood</tissue>
    </source>
</reference>
<dbReference type="InterPro" id="IPR003439">
    <property type="entry name" value="ABC_transporter-like_ATP-bd"/>
</dbReference>
<feature type="domain" description="ABC transporter" evidence="9">
    <location>
        <begin position="151"/>
        <end position="346"/>
    </location>
</feature>
<keyword evidence="7 8" id="KW-0472">Membrane</keyword>
<organism evidence="11 12">
    <name type="scientific">Acipenser ruthenus</name>
    <name type="common">Sterlet sturgeon</name>
    <dbReference type="NCBI Taxonomy" id="7906"/>
    <lineage>
        <taxon>Eukaryota</taxon>
        <taxon>Metazoa</taxon>
        <taxon>Chordata</taxon>
        <taxon>Craniata</taxon>
        <taxon>Vertebrata</taxon>
        <taxon>Euteleostomi</taxon>
        <taxon>Actinopterygii</taxon>
        <taxon>Chondrostei</taxon>
        <taxon>Acipenseriformes</taxon>
        <taxon>Acipenseridae</taxon>
        <taxon>Acipenser</taxon>
    </lineage>
</organism>
<dbReference type="InterPro" id="IPR050173">
    <property type="entry name" value="ABC_transporter_C-like"/>
</dbReference>
<evidence type="ECO:0000256" key="2">
    <source>
        <dbReference type="ARBA" id="ARBA00022448"/>
    </source>
</evidence>
<dbReference type="Proteomes" id="UP000289886">
    <property type="component" value="Unassembled WGS sequence"/>
</dbReference>
<dbReference type="GO" id="GO:0016020">
    <property type="term" value="C:membrane"/>
    <property type="evidence" value="ECO:0007669"/>
    <property type="project" value="UniProtKB-SubCell"/>
</dbReference>
<accession>A0A444V503</accession>
<dbReference type="GO" id="GO:0005524">
    <property type="term" value="F:ATP binding"/>
    <property type="evidence" value="ECO:0007669"/>
    <property type="project" value="UniProtKB-KW"/>
</dbReference>
<gene>
    <name evidence="11" type="ORF">EOD39_16793</name>
</gene>
<evidence type="ECO:0000256" key="1">
    <source>
        <dbReference type="ARBA" id="ARBA00004141"/>
    </source>
</evidence>
<dbReference type="PROSITE" id="PS00211">
    <property type="entry name" value="ABC_TRANSPORTER_1"/>
    <property type="match status" value="1"/>
</dbReference>
<dbReference type="InterPro" id="IPR017871">
    <property type="entry name" value="ABC_transporter-like_CS"/>
</dbReference>
<dbReference type="InterPro" id="IPR003593">
    <property type="entry name" value="AAA+_ATPase"/>
</dbReference>
<dbReference type="Gene3D" id="1.20.1560.10">
    <property type="entry name" value="ABC transporter type 1, transmembrane domain"/>
    <property type="match status" value="1"/>
</dbReference>
<keyword evidence="6 8" id="KW-1133">Transmembrane helix</keyword>
<dbReference type="AlphaFoldDB" id="A0A444V503"/>
<dbReference type="FunFam" id="3.40.50.300:FF:000997">
    <property type="entry name" value="Multidrug resistance-associated protein 1"/>
    <property type="match status" value="1"/>
</dbReference>
<keyword evidence="5" id="KW-0067">ATP-binding</keyword>
<dbReference type="InterPro" id="IPR027417">
    <property type="entry name" value="P-loop_NTPase"/>
</dbReference>
<evidence type="ECO:0000256" key="8">
    <source>
        <dbReference type="SAM" id="Phobius"/>
    </source>
</evidence>
<keyword evidence="12" id="KW-1185">Reference proteome</keyword>
<dbReference type="SUPFAM" id="SSF52540">
    <property type="entry name" value="P-loop containing nucleoside triphosphate hydrolases"/>
    <property type="match status" value="1"/>
</dbReference>
<dbReference type="EMBL" id="SCEB01002320">
    <property type="protein sequence ID" value="RXM95509.1"/>
    <property type="molecule type" value="Genomic_DNA"/>
</dbReference>
<keyword evidence="3 8" id="KW-0812">Transmembrane</keyword>
<dbReference type="PROSITE" id="PS50929">
    <property type="entry name" value="ABC_TM1F"/>
    <property type="match status" value="1"/>
</dbReference>
<protein>
    <submittedName>
        <fullName evidence="11">Multidrug resistance-associated protein 1</fullName>
    </submittedName>
</protein>
<name>A0A444V503_ACIRT</name>
<evidence type="ECO:0000256" key="7">
    <source>
        <dbReference type="ARBA" id="ARBA00023136"/>
    </source>
</evidence>
<sequence length="348" mass="37886">MFDWNGSTYAIALLVAAASHTIVLQIYQRFNMLTAAKIKTAVTGVVYKKALNLANCSRRQFTTGEVVNLISADAQQLMDLAVNLNLLWSAPFQILLAVFFLWQDLGPSVLAGIAVLVLVIPLNAVVASRMKQLKTKVSLSRLENFLSGEELKLRDVQTEYLGGHAVGFTGASFRWDKTGRPALRDLNMKIPDGSLVAVVGQVGAGKSSLLSSILGEMEKVEGLIQRKGSVAYVSQQAWIQNATLQENILFGSEMNEKLYHAVLEACCLLPDIELLQDGDQTEIGERGVNLSGGQKQRVSLARAVYSGADIYLLDDPLSAVDVHVGRQLLDRVIGPTGLMNSKARQLRC</sequence>
<feature type="transmembrane region" description="Helical" evidence="8">
    <location>
        <begin position="108"/>
        <end position="126"/>
    </location>
</feature>
<dbReference type="SMART" id="SM00382">
    <property type="entry name" value="AAA"/>
    <property type="match status" value="1"/>
</dbReference>
<dbReference type="Gene3D" id="3.40.50.300">
    <property type="entry name" value="P-loop containing nucleotide triphosphate hydrolases"/>
    <property type="match status" value="1"/>
</dbReference>
<dbReference type="Pfam" id="PF00005">
    <property type="entry name" value="ABC_tran"/>
    <property type="match status" value="1"/>
</dbReference>
<evidence type="ECO:0000256" key="3">
    <source>
        <dbReference type="ARBA" id="ARBA00022692"/>
    </source>
</evidence>
<evidence type="ECO:0000256" key="4">
    <source>
        <dbReference type="ARBA" id="ARBA00022741"/>
    </source>
</evidence>
<dbReference type="SUPFAM" id="SSF90123">
    <property type="entry name" value="ABC transporter transmembrane region"/>
    <property type="match status" value="1"/>
</dbReference>
<evidence type="ECO:0000256" key="6">
    <source>
        <dbReference type="ARBA" id="ARBA00022989"/>
    </source>
</evidence>
<dbReference type="GO" id="GO:0140359">
    <property type="term" value="F:ABC-type transporter activity"/>
    <property type="evidence" value="ECO:0007669"/>
    <property type="project" value="InterPro"/>
</dbReference>
<comment type="caution">
    <text evidence="11">The sequence shown here is derived from an EMBL/GenBank/DDBJ whole genome shotgun (WGS) entry which is preliminary data.</text>
</comment>
<feature type="transmembrane region" description="Helical" evidence="8">
    <location>
        <begin position="80"/>
        <end position="102"/>
    </location>
</feature>
<dbReference type="PANTHER" id="PTHR24223:SF166">
    <property type="entry name" value="MULTIDRUG RESISTANCE-ASSOCIATED PROTEIN 1-LIKE"/>
    <property type="match status" value="1"/>
</dbReference>